<reference evidence="1 2" key="1">
    <citation type="submission" date="2017-11" db="EMBL/GenBank/DDBJ databases">
        <authorList>
            <person name="Han C.G."/>
        </authorList>
    </citation>
    <scope>NUCLEOTIDE SEQUENCE [LARGE SCALE GENOMIC DNA]</scope>
    <source>
        <strain evidence="1 2">HCNT1</strain>
    </source>
</reference>
<name>A0A2N0DBU6_RHISU</name>
<evidence type="ECO:0008006" key="3">
    <source>
        <dbReference type="Google" id="ProtNLM"/>
    </source>
</evidence>
<evidence type="ECO:0000313" key="2">
    <source>
        <dbReference type="Proteomes" id="UP000232164"/>
    </source>
</evidence>
<gene>
    <name evidence="1" type="ORF">CWR43_11525</name>
</gene>
<dbReference type="SUPFAM" id="SSF51679">
    <property type="entry name" value="Bacterial luciferase-like"/>
    <property type="match status" value="1"/>
</dbReference>
<dbReference type="Gene3D" id="3.20.20.30">
    <property type="entry name" value="Luciferase-like domain"/>
    <property type="match status" value="1"/>
</dbReference>
<dbReference type="EMBL" id="PIQN01000007">
    <property type="protein sequence ID" value="PKA43569.1"/>
    <property type="molecule type" value="Genomic_DNA"/>
</dbReference>
<evidence type="ECO:0000313" key="1">
    <source>
        <dbReference type="EMBL" id="PKA43569.1"/>
    </source>
</evidence>
<protein>
    <recommendedName>
        <fullName evidence="3">Luciferase-like monooxygenase</fullName>
    </recommendedName>
</protein>
<sequence length="80" mass="8758">MRYHRAYKAKSLPQTRGDGCLIGSRSDIVETLTELADAVIDGVLMSWVDPIGGLKEFSREVMPLLEKKGLRAPISARTAA</sequence>
<dbReference type="GO" id="GO:0016705">
    <property type="term" value="F:oxidoreductase activity, acting on paired donors, with incorporation or reduction of molecular oxygen"/>
    <property type="evidence" value="ECO:0007669"/>
    <property type="project" value="InterPro"/>
</dbReference>
<comment type="caution">
    <text evidence="1">The sequence shown here is derived from an EMBL/GenBank/DDBJ whole genome shotgun (WGS) entry which is preliminary data.</text>
</comment>
<accession>A0A2N0DBU6</accession>
<organism evidence="1 2">
    <name type="scientific">Rhizobium sullae</name>
    <name type="common">Rhizobium hedysari</name>
    <dbReference type="NCBI Taxonomy" id="50338"/>
    <lineage>
        <taxon>Bacteria</taxon>
        <taxon>Pseudomonadati</taxon>
        <taxon>Pseudomonadota</taxon>
        <taxon>Alphaproteobacteria</taxon>
        <taxon>Hyphomicrobiales</taxon>
        <taxon>Rhizobiaceae</taxon>
        <taxon>Rhizobium/Agrobacterium group</taxon>
        <taxon>Rhizobium</taxon>
    </lineage>
</organism>
<dbReference type="RefSeq" id="WP_100771092.1">
    <property type="nucleotide sequence ID" value="NZ_PIQN01000007.1"/>
</dbReference>
<dbReference type="InterPro" id="IPR036661">
    <property type="entry name" value="Luciferase-like_sf"/>
</dbReference>
<proteinExistence type="predicted"/>
<dbReference type="Proteomes" id="UP000232164">
    <property type="component" value="Unassembled WGS sequence"/>
</dbReference>
<dbReference type="AlphaFoldDB" id="A0A2N0DBU6"/>
<reference evidence="1 2" key="2">
    <citation type="submission" date="2017-12" db="EMBL/GenBank/DDBJ databases">
        <title>Genome sequence of Rhizobium sullae HCNT1 isolated from Sulla coronaria nodules and featuring peculiar denitrification phenotypes.</title>
        <authorList>
            <person name="De Diego-Diaz B."/>
            <person name="Treu L."/>
            <person name="Campanaro S."/>
            <person name="Da Silva Duarte V."/>
            <person name="Basaglia M."/>
            <person name="Favaro L."/>
            <person name="Casella S."/>
            <person name="Squartini A."/>
        </authorList>
    </citation>
    <scope>NUCLEOTIDE SEQUENCE [LARGE SCALE GENOMIC DNA]</scope>
    <source>
        <strain evidence="1 2">HCNT1</strain>
    </source>
</reference>